<dbReference type="Gene3D" id="3.30.530.20">
    <property type="match status" value="1"/>
</dbReference>
<keyword evidence="4" id="KW-1185">Reference proteome</keyword>
<dbReference type="Proteomes" id="UP001157069">
    <property type="component" value="Unassembled WGS sequence"/>
</dbReference>
<accession>A0ABQ6JV73</accession>
<protein>
    <recommendedName>
        <fullName evidence="2">Activator of Hsp90 ATPase homologue 1/2-like C-terminal domain-containing protein</fullName>
    </recommendedName>
</protein>
<evidence type="ECO:0000256" key="1">
    <source>
        <dbReference type="ARBA" id="ARBA00006817"/>
    </source>
</evidence>
<comment type="caution">
    <text evidence="3">The sequence shown here is derived from an EMBL/GenBank/DDBJ whole genome shotgun (WGS) entry which is preliminary data.</text>
</comment>
<gene>
    <name evidence="3" type="ORF">GCM10025869_15380</name>
</gene>
<proteinExistence type="inferred from homology"/>
<evidence type="ECO:0000313" key="3">
    <source>
        <dbReference type="EMBL" id="GMA91009.1"/>
    </source>
</evidence>
<evidence type="ECO:0000313" key="4">
    <source>
        <dbReference type="Proteomes" id="UP001157069"/>
    </source>
</evidence>
<comment type="similarity">
    <text evidence="1">Belongs to the AHA1 family.</text>
</comment>
<feature type="domain" description="Activator of Hsp90 ATPase homologue 1/2-like C-terminal" evidence="2">
    <location>
        <begin position="25"/>
        <end position="155"/>
    </location>
</feature>
<reference evidence="4" key="1">
    <citation type="journal article" date="2019" name="Int. J. Syst. Evol. Microbiol.">
        <title>The Global Catalogue of Microorganisms (GCM) 10K type strain sequencing project: providing services to taxonomists for standard genome sequencing and annotation.</title>
        <authorList>
            <consortium name="The Broad Institute Genomics Platform"/>
            <consortium name="The Broad Institute Genome Sequencing Center for Infectious Disease"/>
            <person name="Wu L."/>
            <person name="Ma J."/>
        </authorList>
    </citation>
    <scope>NUCLEOTIDE SEQUENCE [LARGE SCALE GENOMIC DNA]</scope>
    <source>
        <strain evidence="4">NBRC 108755</strain>
    </source>
</reference>
<dbReference type="Pfam" id="PF08327">
    <property type="entry name" value="AHSA1"/>
    <property type="match status" value="1"/>
</dbReference>
<name>A0ABQ6JV73_9MICO</name>
<dbReference type="InterPro" id="IPR023393">
    <property type="entry name" value="START-like_dom_sf"/>
</dbReference>
<evidence type="ECO:0000259" key="2">
    <source>
        <dbReference type="Pfam" id="PF08327"/>
    </source>
</evidence>
<organism evidence="3 4">
    <name type="scientific">Homoserinibacter gongjuensis</name>
    <dbReference type="NCBI Taxonomy" id="1162968"/>
    <lineage>
        <taxon>Bacteria</taxon>
        <taxon>Bacillati</taxon>
        <taxon>Actinomycetota</taxon>
        <taxon>Actinomycetes</taxon>
        <taxon>Micrococcales</taxon>
        <taxon>Microbacteriaceae</taxon>
        <taxon>Homoserinibacter</taxon>
    </lineage>
</organism>
<dbReference type="InterPro" id="IPR013538">
    <property type="entry name" value="ASHA1/2-like_C"/>
</dbReference>
<dbReference type="EMBL" id="BSVA01000001">
    <property type="protein sequence ID" value="GMA91009.1"/>
    <property type="molecule type" value="Genomic_DNA"/>
</dbReference>
<dbReference type="SUPFAM" id="SSF55961">
    <property type="entry name" value="Bet v1-like"/>
    <property type="match status" value="1"/>
</dbReference>
<sequence length="158" mass="17245">MSMTINAPAVSDEETFAVRRTIRIAAPREKVWQAITEPAHISRWFGRTVLEGHGVGATGTMTFEGYGTIPIRVEAIDAPHSISYRWCNDDAGELPDHLVEETSTVFTFSLTEVDEGTQLTVVETGFEVTSDPIANIAAHRTGWTDELDKLVALLEGGA</sequence>